<keyword evidence="5" id="KW-0762">Sugar transport</keyword>
<protein>
    <recommendedName>
        <fullName evidence="10">Xylose transport system permease protein XylH</fullName>
    </recommendedName>
</protein>
<keyword evidence="8 11" id="KW-0472">Membrane</keyword>
<evidence type="ECO:0000256" key="9">
    <source>
        <dbReference type="ARBA" id="ARBA00035611"/>
    </source>
</evidence>
<gene>
    <name evidence="12" type="ORF">CDV25_06515</name>
</gene>
<keyword evidence="6 11" id="KW-0812">Transmembrane</keyword>
<dbReference type="Proteomes" id="UP000244890">
    <property type="component" value="Chromosome"/>
</dbReference>
<evidence type="ECO:0000256" key="5">
    <source>
        <dbReference type="ARBA" id="ARBA00022597"/>
    </source>
</evidence>
<feature type="transmembrane region" description="Helical" evidence="11">
    <location>
        <begin position="171"/>
        <end position="194"/>
    </location>
</feature>
<feature type="transmembrane region" description="Helical" evidence="11">
    <location>
        <begin position="102"/>
        <end position="123"/>
    </location>
</feature>
<organism evidence="12 13">
    <name type="scientific">Helicobacter apodemus</name>
    <dbReference type="NCBI Taxonomy" id="135569"/>
    <lineage>
        <taxon>Bacteria</taxon>
        <taxon>Pseudomonadati</taxon>
        <taxon>Campylobacterota</taxon>
        <taxon>Epsilonproteobacteria</taxon>
        <taxon>Campylobacterales</taxon>
        <taxon>Helicobacteraceae</taxon>
        <taxon>Helicobacter</taxon>
    </lineage>
</organism>
<keyword evidence="2" id="KW-0813">Transport</keyword>
<dbReference type="RefSeq" id="WP_108911269.1">
    <property type="nucleotide sequence ID" value="NZ_CP021886.1"/>
</dbReference>
<evidence type="ECO:0000256" key="11">
    <source>
        <dbReference type="SAM" id="Phobius"/>
    </source>
</evidence>
<dbReference type="CDD" id="cd06579">
    <property type="entry name" value="TM_PBP1_transp_AraH_like"/>
    <property type="match status" value="1"/>
</dbReference>
<dbReference type="AlphaFoldDB" id="A0A2U8FE63"/>
<feature type="transmembrane region" description="Helical" evidence="11">
    <location>
        <begin position="130"/>
        <end position="151"/>
    </location>
</feature>
<evidence type="ECO:0000313" key="12">
    <source>
        <dbReference type="EMBL" id="AWI34453.1"/>
    </source>
</evidence>
<dbReference type="KEGG" id="had:CDV25_06515"/>
<evidence type="ECO:0000256" key="2">
    <source>
        <dbReference type="ARBA" id="ARBA00022448"/>
    </source>
</evidence>
<evidence type="ECO:0000256" key="8">
    <source>
        <dbReference type="ARBA" id="ARBA00023136"/>
    </source>
</evidence>
<accession>A0A2U8FE63</accession>
<dbReference type="PANTHER" id="PTHR32196">
    <property type="entry name" value="ABC TRANSPORTER PERMEASE PROTEIN YPHD-RELATED-RELATED"/>
    <property type="match status" value="1"/>
</dbReference>
<reference evidence="12 13" key="1">
    <citation type="submission" date="2017-06" db="EMBL/GenBank/DDBJ databases">
        <title>Complete genome of Helicobacter apodemus.</title>
        <authorList>
            <person name="Cho S."/>
        </authorList>
    </citation>
    <scope>NUCLEOTIDE SEQUENCE [LARGE SCALE GENOMIC DNA]</scope>
    <source>
        <strain evidence="13">SNUVETPUB-15-01</strain>
    </source>
</reference>
<feature type="transmembrane region" description="Helical" evidence="11">
    <location>
        <begin position="255"/>
        <end position="277"/>
    </location>
</feature>
<keyword evidence="4" id="KW-0997">Cell inner membrane</keyword>
<comment type="function">
    <text evidence="9">Part of the binding-protein-dependent transport system for D-xylose. Probably responsible for the translocation of the substrate across the membrane.</text>
</comment>
<sequence length="359" mass="38781">MADERLKEESIFLRVLKRPEFPPVLGAILIFVIFSFLASGDMFSLEGVLSWTEQASLIGVLAVSVCLLMIAGEFDLSVGSMIGFAGMMIAIFVVEFKIDPAVAIVLTFIFSIFIGFLNGYLVIKTRLPSFIVTLGTLFILRGLTVALSRLFTNQTLVSGVNEYTADSVLAAFFGGETFTSLFTFLAQSGIIATYDDGTPVVTGIKMVVIWWIGLTILGVILLRLTKYGNWIYATGGDEQASKNMGVPTDKVKICLFIFTAVSATIFATCQVFDYGSADAQRGILKEFEAIIAVVMGGALLTGGYGTVIGASLGALIFGIVNIGISYTGIDNDYFRVFLGCMLLVAVIFSNSVRKKVMRQ</sequence>
<dbReference type="GO" id="GO:0022857">
    <property type="term" value="F:transmembrane transporter activity"/>
    <property type="evidence" value="ECO:0007669"/>
    <property type="project" value="InterPro"/>
</dbReference>
<evidence type="ECO:0000256" key="10">
    <source>
        <dbReference type="ARBA" id="ARBA00035686"/>
    </source>
</evidence>
<feature type="transmembrane region" description="Helical" evidence="11">
    <location>
        <begin position="78"/>
        <end position="96"/>
    </location>
</feature>
<proteinExistence type="predicted"/>
<name>A0A2U8FE63_9HELI</name>
<evidence type="ECO:0000256" key="1">
    <source>
        <dbReference type="ARBA" id="ARBA00004651"/>
    </source>
</evidence>
<evidence type="ECO:0000256" key="4">
    <source>
        <dbReference type="ARBA" id="ARBA00022519"/>
    </source>
</evidence>
<dbReference type="GO" id="GO:0005886">
    <property type="term" value="C:plasma membrane"/>
    <property type="evidence" value="ECO:0007669"/>
    <property type="project" value="UniProtKB-SubCell"/>
</dbReference>
<evidence type="ECO:0000256" key="3">
    <source>
        <dbReference type="ARBA" id="ARBA00022475"/>
    </source>
</evidence>
<feature type="transmembrane region" description="Helical" evidence="11">
    <location>
        <begin position="334"/>
        <end position="352"/>
    </location>
</feature>
<keyword evidence="3" id="KW-1003">Cell membrane</keyword>
<dbReference type="OrthoDB" id="7284468at2"/>
<keyword evidence="7 11" id="KW-1133">Transmembrane helix</keyword>
<feature type="transmembrane region" description="Helical" evidence="11">
    <location>
        <begin position="206"/>
        <end position="224"/>
    </location>
</feature>
<dbReference type="PANTHER" id="PTHR32196:SF32">
    <property type="entry name" value="XYLOSE TRANSPORT SYSTEM PERMEASE PROTEIN XYLH"/>
    <property type="match status" value="1"/>
</dbReference>
<evidence type="ECO:0000256" key="6">
    <source>
        <dbReference type="ARBA" id="ARBA00022692"/>
    </source>
</evidence>
<dbReference type="EMBL" id="CP021886">
    <property type="protein sequence ID" value="AWI34453.1"/>
    <property type="molecule type" value="Genomic_DNA"/>
</dbReference>
<dbReference type="Pfam" id="PF02653">
    <property type="entry name" value="BPD_transp_2"/>
    <property type="match status" value="1"/>
</dbReference>
<feature type="transmembrane region" description="Helical" evidence="11">
    <location>
        <begin position="289"/>
        <end position="322"/>
    </location>
</feature>
<feature type="transmembrane region" description="Helical" evidence="11">
    <location>
        <begin position="21"/>
        <end position="39"/>
    </location>
</feature>
<evidence type="ECO:0000313" key="13">
    <source>
        <dbReference type="Proteomes" id="UP000244890"/>
    </source>
</evidence>
<dbReference type="InterPro" id="IPR001851">
    <property type="entry name" value="ABC_transp_permease"/>
</dbReference>
<feature type="transmembrane region" description="Helical" evidence="11">
    <location>
        <begin position="51"/>
        <end position="71"/>
    </location>
</feature>
<comment type="subcellular location">
    <subcellularLocation>
        <location evidence="1">Cell membrane</location>
        <topology evidence="1">Multi-pass membrane protein</topology>
    </subcellularLocation>
</comment>
<evidence type="ECO:0000256" key="7">
    <source>
        <dbReference type="ARBA" id="ARBA00022989"/>
    </source>
</evidence>